<evidence type="ECO:0000256" key="1">
    <source>
        <dbReference type="ARBA" id="ARBA00043985"/>
    </source>
</evidence>
<sequence length="234" mass="26037">MGIFSRLFNVGKAEAHAAIDKLEDPIKMTEQGIRDLKKDLDKSLQALAEVKALAIRSKRELNEQKSMGQNYEQKAILLLQKAEKGDLDVAEAERLATEALARKEEAIANAARAQEEVNRFDQNISQLDANVKKLKSTISRYENELRTLKARARVSSATQKINKQLSGIDSSGTVSMLEKMKDKVAQQEAMAEAYGEISVENKSLDDEIDATLNETNVKASNALEELKAKMKNKE</sequence>
<dbReference type="InterPro" id="IPR007157">
    <property type="entry name" value="PspA_VIPP1"/>
</dbReference>
<dbReference type="PANTHER" id="PTHR31088:SF6">
    <property type="entry name" value="PHAGE SHOCK PROTEIN A"/>
    <property type="match status" value="1"/>
</dbReference>
<organism evidence="3 4">
    <name type="scientific">Marinifilum caeruleilacunae</name>
    <dbReference type="NCBI Taxonomy" id="2499076"/>
    <lineage>
        <taxon>Bacteria</taxon>
        <taxon>Pseudomonadati</taxon>
        <taxon>Bacteroidota</taxon>
        <taxon>Bacteroidia</taxon>
        <taxon>Marinilabiliales</taxon>
        <taxon>Marinifilaceae</taxon>
    </lineage>
</organism>
<gene>
    <name evidence="3" type="ORF">ELS83_14835</name>
</gene>
<keyword evidence="4" id="KW-1185">Reference proteome</keyword>
<comment type="similarity">
    <text evidence="1">Belongs to the PspA/Vipp/IM30 family.</text>
</comment>
<reference evidence="3 4" key="1">
    <citation type="submission" date="2018-12" db="EMBL/GenBank/DDBJ databases">
        <title>Marinifilum JC070 sp. nov., a marine bacterium isolated from Yongle Blue Hole in the South China Sea.</title>
        <authorList>
            <person name="Fu T."/>
        </authorList>
    </citation>
    <scope>NUCLEOTIDE SEQUENCE [LARGE SCALE GENOMIC DNA]</scope>
    <source>
        <strain evidence="3 4">JC070</strain>
    </source>
</reference>
<dbReference type="SUPFAM" id="SSF57997">
    <property type="entry name" value="Tropomyosin"/>
    <property type="match status" value="1"/>
</dbReference>
<name>A0ABX1WYV0_9BACT</name>
<evidence type="ECO:0000313" key="3">
    <source>
        <dbReference type="EMBL" id="NOU61096.1"/>
    </source>
</evidence>
<feature type="coiled-coil region" evidence="2">
    <location>
        <begin position="89"/>
        <end position="151"/>
    </location>
</feature>
<proteinExistence type="inferred from homology"/>
<evidence type="ECO:0000256" key="2">
    <source>
        <dbReference type="SAM" id="Coils"/>
    </source>
</evidence>
<dbReference type="PANTHER" id="PTHR31088">
    <property type="entry name" value="MEMBRANE-ASSOCIATED PROTEIN VIPP1, CHLOROPLASTIC"/>
    <property type="match status" value="1"/>
</dbReference>
<dbReference type="Proteomes" id="UP000732105">
    <property type="component" value="Unassembled WGS sequence"/>
</dbReference>
<comment type="caution">
    <text evidence="3">The sequence shown here is derived from an EMBL/GenBank/DDBJ whole genome shotgun (WGS) entry which is preliminary data.</text>
</comment>
<protein>
    <submittedName>
        <fullName evidence="3">PspA/IM30 family protein</fullName>
    </submittedName>
</protein>
<evidence type="ECO:0000313" key="4">
    <source>
        <dbReference type="Proteomes" id="UP000732105"/>
    </source>
</evidence>
<dbReference type="EMBL" id="RZNH01000027">
    <property type="protein sequence ID" value="NOU61096.1"/>
    <property type="molecule type" value="Genomic_DNA"/>
</dbReference>
<dbReference type="Pfam" id="PF04012">
    <property type="entry name" value="PspA_IM30"/>
    <property type="match status" value="1"/>
</dbReference>
<dbReference type="RefSeq" id="WP_171596363.1">
    <property type="nucleotide sequence ID" value="NZ_RZNH01000027.1"/>
</dbReference>
<accession>A0ABX1WYV0</accession>
<keyword evidence="2" id="KW-0175">Coiled coil</keyword>